<organism evidence="1 2">
    <name type="scientific">Actinophytocola oryzae</name>
    <dbReference type="NCBI Taxonomy" id="502181"/>
    <lineage>
        <taxon>Bacteria</taxon>
        <taxon>Bacillati</taxon>
        <taxon>Actinomycetota</taxon>
        <taxon>Actinomycetes</taxon>
        <taxon>Pseudonocardiales</taxon>
        <taxon>Pseudonocardiaceae</taxon>
    </lineage>
</organism>
<comment type="caution">
    <text evidence="1">The sequence shown here is derived from an EMBL/GenBank/DDBJ whole genome shotgun (WGS) entry which is preliminary data.</text>
</comment>
<evidence type="ECO:0000313" key="2">
    <source>
        <dbReference type="Proteomes" id="UP000294927"/>
    </source>
</evidence>
<dbReference type="Proteomes" id="UP000294927">
    <property type="component" value="Unassembled WGS sequence"/>
</dbReference>
<dbReference type="RefSeq" id="WP_133900826.1">
    <property type="nucleotide sequence ID" value="NZ_SOCP01000001.1"/>
</dbReference>
<sequence length="178" mass="18214">MTGESQWSGGAYLDGGVGAEARWSVPASDQPRLVMPVVNRIPGAGRTSWSSNRPLGTVDAGRAGPQGGSPAPGALLPVILADTLRPGATTLTARFTAGESSVDALLLRPEVSQVVFDHTALPQSAAPGPRTRTITMTGAHRVTVLSYDGRGRLLNTSTRGGPTVTATVAAGGFTVLRT</sequence>
<dbReference type="EMBL" id="SOCP01000001">
    <property type="protein sequence ID" value="TDV57576.1"/>
    <property type="molecule type" value="Genomic_DNA"/>
</dbReference>
<dbReference type="AlphaFoldDB" id="A0A4R7W4F3"/>
<protein>
    <submittedName>
        <fullName evidence="1">Uncharacterized protein</fullName>
    </submittedName>
</protein>
<gene>
    <name evidence="1" type="ORF">CLV71_101447</name>
</gene>
<evidence type="ECO:0000313" key="1">
    <source>
        <dbReference type="EMBL" id="TDV57576.1"/>
    </source>
</evidence>
<name>A0A4R7W4F3_9PSEU</name>
<dbReference type="OrthoDB" id="7540161at2"/>
<accession>A0A4R7W4F3</accession>
<proteinExistence type="predicted"/>
<reference evidence="1 2" key="1">
    <citation type="submission" date="2019-03" db="EMBL/GenBank/DDBJ databases">
        <title>Genomic Encyclopedia of Archaeal and Bacterial Type Strains, Phase II (KMG-II): from individual species to whole genera.</title>
        <authorList>
            <person name="Goeker M."/>
        </authorList>
    </citation>
    <scope>NUCLEOTIDE SEQUENCE [LARGE SCALE GENOMIC DNA]</scope>
    <source>
        <strain evidence="1 2">DSM 45499</strain>
    </source>
</reference>
<keyword evidence="2" id="KW-1185">Reference proteome</keyword>